<name>A0A1H8VYI4_9PSEU</name>
<evidence type="ECO:0000313" key="2">
    <source>
        <dbReference type="EMBL" id="SEP20307.1"/>
    </source>
</evidence>
<dbReference type="EMBL" id="FOEF01000004">
    <property type="protein sequence ID" value="SEP20307.1"/>
    <property type="molecule type" value="Genomic_DNA"/>
</dbReference>
<keyword evidence="3" id="KW-1185">Reference proteome</keyword>
<accession>A0A1H8VYI4</accession>
<gene>
    <name evidence="2" type="ORF">SAMN04489732_104386</name>
</gene>
<feature type="transmembrane region" description="Helical" evidence="1">
    <location>
        <begin position="66"/>
        <end position="94"/>
    </location>
</feature>
<keyword evidence="1" id="KW-0472">Membrane</keyword>
<evidence type="ECO:0000256" key="1">
    <source>
        <dbReference type="SAM" id="Phobius"/>
    </source>
</evidence>
<dbReference type="RefSeq" id="WP_091616956.1">
    <property type="nucleotide sequence ID" value="NZ_FOEF01000004.1"/>
</dbReference>
<keyword evidence="1" id="KW-1133">Transmembrane helix</keyword>
<feature type="transmembrane region" description="Helical" evidence="1">
    <location>
        <begin position="225"/>
        <end position="243"/>
    </location>
</feature>
<proteinExistence type="predicted"/>
<reference evidence="2 3" key="1">
    <citation type="submission" date="2016-10" db="EMBL/GenBank/DDBJ databases">
        <authorList>
            <person name="de Groot N.N."/>
        </authorList>
    </citation>
    <scope>NUCLEOTIDE SEQUENCE [LARGE SCALE GENOMIC DNA]</scope>
    <source>
        <strain evidence="2 3">DSM 44993</strain>
    </source>
</reference>
<protein>
    <recommendedName>
        <fullName evidence="4">Vegetative cell wall protein gp1</fullName>
    </recommendedName>
</protein>
<evidence type="ECO:0008006" key="4">
    <source>
        <dbReference type="Google" id="ProtNLM"/>
    </source>
</evidence>
<evidence type="ECO:0000313" key="3">
    <source>
        <dbReference type="Proteomes" id="UP000198582"/>
    </source>
</evidence>
<keyword evidence="1" id="KW-0812">Transmembrane</keyword>
<dbReference type="AlphaFoldDB" id="A0A1H8VYI4"/>
<organism evidence="2 3">
    <name type="scientific">Amycolatopsis saalfeldensis</name>
    <dbReference type="NCBI Taxonomy" id="394193"/>
    <lineage>
        <taxon>Bacteria</taxon>
        <taxon>Bacillati</taxon>
        <taxon>Actinomycetota</taxon>
        <taxon>Actinomycetes</taxon>
        <taxon>Pseudonocardiales</taxon>
        <taxon>Pseudonocardiaceae</taxon>
        <taxon>Amycolatopsis</taxon>
    </lineage>
</organism>
<dbReference type="STRING" id="394193.SAMN04489732_104386"/>
<dbReference type="OrthoDB" id="529448at2"/>
<sequence length="298" mass="32245">MRTFFEELAKKLADRWVGLLLLPGALFALTAWLAARLGQAHALDWTRAPAAATLASIGRLSGGAQAILVLVALLAVTGAGLAVQALAALTRALWLGRWPRLFARPQVRRRRRRWERLVARRRELEAAYPGDTRTPDQQERIDDAAARITRFALARPGRPTWLGDRLHAVERVALDRSGLDLAFGWSRLWLVLPDPARAEITAASSALTSAIAVGTWGWPYLMLGAVWWPSAVLGAVVLLAGWARARPAADDLAALSEAAVDLHGRTLAVALGVAGAESRGPLTPGEGERVSRLLRKGR</sequence>
<dbReference type="Proteomes" id="UP000198582">
    <property type="component" value="Unassembled WGS sequence"/>
</dbReference>